<protein>
    <submittedName>
        <fullName evidence="7">Uncharacterized protein</fullName>
    </submittedName>
</protein>
<feature type="transmembrane region" description="Helical" evidence="6">
    <location>
        <begin position="105"/>
        <end position="129"/>
    </location>
</feature>
<keyword evidence="3 6" id="KW-0812">Transmembrane</keyword>
<evidence type="ECO:0000256" key="3">
    <source>
        <dbReference type="ARBA" id="ARBA00022692"/>
    </source>
</evidence>
<keyword evidence="5 6" id="KW-0472">Membrane</keyword>
<dbReference type="GO" id="GO:0005886">
    <property type="term" value="C:plasma membrane"/>
    <property type="evidence" value="ECO:0007669"/>
    <property type="project" value="TreeGrafter"/>
</dbReference>
<reference evidence="7" key="2">
    <citation type="submission" date="2025-09" db="UniProtKB">
        <authorList>
            <consortium name="Ensembl"/>
        </authorList>
    </citation>
    <scope>IDENTIFICATION</scope>
</reference>
<dbReference type="AlphaFoldDB" id="A0A8D0CBP8"/>
<dbReference type="Proteomes" id="UP000694421">
    <property type="component" value="Unplaced"/>
</dbReference>
<evidence type="ECO:0000313" key="7">
    <source>
        <dbReference type="Ensembl" id="ENSSMRP00000017284.1"/>
    </source>
</evidence>
<sequence length="138" mass="14915">MANTTPFPFTAHGNGSLMHYEHLKEEHDLPVVNAAGMTASSSTVVQMHADPPPRDHLVWSIFTTMYCNFCCLGLMALTFSVKARDRKVLGDQGGARSYGSTAKCLNILALVLTFSLLTAFIILLVTGIIQTKSALGNN</sequence>
<dbReference type="Ensembl" id="ENSSMRT00000020239.1">
    <property type="protein sequence ID" value="ENSSMRP00000017284.1"/>
    <property type="gene ID" value="ENSSMRG00000013473.1"/>
</dbReference>
<name>A0A8D0CBP8_SALMN</name>
<comment type="similarity">
    <text evidence="2">Belongs to the CD225/Dispanin family.</text>
</comment>
<dbReference type="InterPro" id="IPR051517">
    <property type="entry name" value="IFITM_antiviral_protein"/>
</dbReference>
<proteinExistence type="inferred from homology"/>
<accession>A0A8D0CBP8</accession>
<dbReference type="OMA" id="WAPWITT"/>
<keyword evidence="8" id="KW-1185">Reference proteome</keyword>
<dbReference type="PANTHER" id="PTHR13999:SF4">
    <property type="entry name" value="INTERFERON-INDUCED TRANSMEMBRANE PROTEIN 3"/>
    <property type="match status" value="1"/>
</dbReference>
<dbReference type="InterPro" id="IPR007593">
    <property type="entry name" value="CD225/Dispanin_fam"/>
</dbReference>
<evidence type="ECO:0000256" key="6">
    <source>
        <dbReference type="SAM" id="Phobius"/>
    </source>
</evidence>
<evidence type="ECO:0000313" key="8">
    <source>
        <dbReference type="Proteomes" id="UP000694421"/>
    </source>
</evidence>
<evidence type="ECO:0000256" key="1">
    <source>
        <dbReference type="ARBA" id="ARBA00004370"/>
    </source>
</evidence>
<dbReference type="PANTHER" id="PTHR13999">
    <property type="entry name" value="INTERFERON INDUCIBLE TRANSMEMBRANE PROTEIN"/>
    <property type="match status" value="1"/>
</dbReference>
<dbReference type="GeneTree" id="ENSGT00950000182857"/>
<organism evidence="7 8">
    <name type="scientific">Salvator merianae</name>
    <name type="common">Argentine black and white tegu</name>
    <name type="synonym">Tupinambis merianae</name>
    <dbReference type="NCBI Taxonomy" id="96440"/>
    <lineage>
        <taxon>Eukaryota</taxon>
        <taxon>Metazoa</taxon>
        <taxon>Chordata</taxon>
        <taxon>Craniata</taxon>
        <taxon>Vertebrata</taxon>
        <taxon>Euteleostomi</taxon>
        <taxon>Lepidosauria</taxon>
        <taxon>Squamata</taxon>
        <taxon>Bifurcata</taxon>
        <taxon>Unidentata</taxon>
        <taxon>Episquamata</taxon>
        <taxon>Laterata</taxon>
        <taxon>Teiioidea</taxon>
        <taxon>Teiidae</taxon>
        <taxon>Salvator</taxon>
    </lineage>
</organism>
<keyword evidence="4 6" id="KW-1133">Transmembrane helix</keyword>
<evidence type="ECO:0000256" key="2">
    <source>
        <dbReference type="ARBA" id="ARBA00006843"/>
    </source>
</evidence>
<dbReference type="Pfam" id="PF04505">
    <property type="entry name" value="CD225"/>
    <property type="match status" value="1"/>
</dbReference>
<comment type="subcellular location">
    <subcellularLocation>
        <location evidence="1">Membrane</location>
    </subcellularLocation>
</comment>
<evidence type="ECO:0000256" key="4">
    <source>
        <dbReference type="ARBA" id="ARBA00022989"/>
    </source>
</evidence>
<feature type="transmembrane region" description="Helical" evidence="6">
    <location>
        <begin position="57"/>
        <end position="79"/>
    </location>
</feature>
<reference evidence="7" key="1">
    <citation type="submission" date="2025-08" db="UniProtKB">
        <authorList>
            <consortium name="Ensembl"/>
        </authorList>
    </citation>
    <scope>IDENTIFICATION</scope>
</reference>
<evidence type="ECO:0000256" key="5">
    <source>
        <dbReference type="ARBA" id="ARBA00023136"/>
    </source>
</evidence>